<name>A0A3P3DFF6_9RHOB</name>
<dbReference type="Gene3D" id="3.30.1330.120">
    <property type="entry name" value="2-methylcitrate dehydratase PrpD"/>
    <property type="match status" value="1"/>
</dbReference>
<dbReference type="RefSeq" id="WP_124965548.1">
    <property type="nucleotide sequence ID" value="NZ_RRAZ01000020.1"/>
</dbReference>
<dbReference type="InterPro" id="IPR036148">
    <property type="entry name" value="MmgE/PrpD_sf"/>
</dbReference>
<dbReference type="OrthoDB" id="9795089at2"/>
<dbReference type="GO" id="GO:0016829">
    <property type="term" value="F:lyase activity"/>
    <property type="evidence" value="ECO:0007669"/>
    <property type="project" value="InterPro"/>
</dbReference>
<accession>A0A3P3DFF6</accession>
<dbReference type="Proteomes" id="UP000282125">
    <property type="component" value="Unassembled WGS sequence"/>
</dbReference>
<dbReference type="SUPFAM" id="SSF103378">
    <property type="entry name" value="2-methylcitrate dehydratase PrpD"/>
    <property type="match status" value="1"/>
</dbReference>
<evidence type="ECO:0000313" key="4">
    <source>
        <dbReference type="EMBL" id="RRH72995.1"/>
    </source>
</evidence>
<dbReference type="InterPro" id="IPR042188">
    <property type="entry name" value="MmgE/PrpD_sf_2"/>
</dbReference>
<dbReference type="PANTHER" id="PTHR16943">
    <property type="entry name" value="2-METHYLCITRATE DEHYDRATASE-RELATED"/>
    <property type="match status" value="1"/>
</dbReference>
<dbReference type="InterPro" id="IPR005656">
    <property type="entry name" value="MmgE_PrpD"/>
</dbReference>
<dbReference type="Pfam" id="PF03972">
    <property type="entry name" value="MmgE_PrpD_N"/>
    <property type="match status" value="1"/>
</dbReference>
<gene>
    <name evidence="4" type="ORF">EG244_13645</name>
</gene>
<evidence type="ECO:0000256" key="1">
    <source>
        <dbReference type="ARBA" id="ARBA00006174"/>
    </source>
</evidence>
<dbReference type="AlphaFoldDB" id="A0A3P3DFF6"/>
<dbReference type="InterPro" id="IPR045337">
    <property type="entry name" value="MmgE_PrpD_C"/>
</dbReference>
<evidence type="ECO:0000313" key="5">
    <source>
        <dbReference type="Proteomes" id="UP000282125"/>
    </source>
</evidence>
<reference evidence="4 5" key="1">
    <citation type="submission" date="2018-11" db="EMBL/GenBank/DDBJ databases">
        <title>Gemmobacter sp. nov., YIM 102744-1 draft genome.</title>
        <authorList>
            <person name="Li G."/>
            <person name="Jiang Y."/>
        </authorList>
    </citation>
    <scope>NUCLEOTIDE SEQUENCE [LARGE SCALE GENOMIC DNA]</scope>
    <source>
        <strain evidence="4 5">YIM 102744-1</strain>
    </source>
</reference>
<protein>
    <submittedName>
        <fullName evidence="4">MmgE/PrpD family protein</fullName>
    </submittedName>
</protein>
<feature type="domain" description="MmgE/PrpD N-terminal" evidence="2">
    <location>
        <begin position="25"/>
        <end position="247"/>
    </location>
</feature>
<feature type="domain" description="MmgE/PrpD C-terminal" evidence="3">
    <location>
        <begin position="280"/>
        <end position="433"/>
    </location>
</feature>
<comment type="caution">
    <text evidence="4">The sequence shown here is derived from an EMBL/GenBank/DDBJ whole genome shotgun (WGS) entry which is preliminary data.</text>
</comment>
<proteinExistence type="inferred from homology"/>
<dbReference type="Pfam" id="PF19305">
    <property type="entry name" value="MmgE_PrpD_C"/>
    <property type="match status" value="1"/>
</dbReference>
<sequence length="462" mass="48152">MSTPVSTEIHEAVASALKTLTARSAALTWEDLPEDIRIRAARVFCDDLAALVVAGAEPELAALREGLARVAGVAEASVLDGSRPAVKMDRYSAALANGSAADWAELDGGYRAVVCHAALYCIPALLAEGEARGSTLREMLLALVVGYETVARVAHAFSFPGLVLHPHGGLATVGAAAAVAKLRGSDAETAFKAITTAATLCLPGPFNHAVSGALIRNIWPGLCAQNGIRAVDWAPLGLTGSPWSLTEVFADIFGGETNPEALIEGLGTEWKIAGGYHKMHACCQYAHSTVEAVLTATHGRAIAASEVASVEVATHWKGRKLDRPQPGTSLAAKFSIQHIAVSTLLKGHAGASAFDRASLSDPEMVALRARVTISAYPQDLPWPNDRPALVRITLQNGEVLAGDCLSAPGGADQPFSDEAITGKILGNLSAWPAAEPRIAEILLLSPARLDAPWADTLTALTA</sequence>
<keyword evidence="5" id="KW-1185">Reference proteome</keyword>
<organism evidence="4 5">
    <name type="scientific">Falsigemmobacter faecalis</name>
    <dbReference type="NCBI Taxonomy" id="2488730"/>
    <lineage>
        <taxon>Bacteria</taxon>
        <taxon>Pseudomonadati</taxon>
        <taxon>Pseudomonadota</taxon>
        <taxon>Alphaproteobacteria</taxon>
        <taxon>Rhodobacterales</taxon>
        <taxon>Paracoccaceae</taxon>
        <taxon>Falsigemmobacter</taxon>
    </lineage>
</organism>
<dbReference type="Gene3D" id="1.10.4100.10">
    <property type="entry name" value="2-methylcitrate dehydratase PrpD"/>
    <property type="match status" value="1"/>
</dbReference>
<comment type="similarity">
    <text evidence="1">Belongs to the PrpD family.</text>
</comment>
<dbReference type="InterPro" id="IPR045336">
    <property type="entry name" value="MmgE_PrpD_N"/>
</dbReference>
<evidence type="ECO:0000259" key="2">
    <source>
        <dbReference type="Pfam" id="PF03972"/>
    </source>
</evidence>
<dbReference type="EMBL" id="RRAZ01000020">
    <property type="protein sequence ID" value="RRH72995.1"/>
    <property type="molecule type" value="Genomic_DNA"/>
</dbReference>
<dbReference type="InterPro" id="IPR042183">
    <property type="entry name" value="MmgE/PrpD_sf_1"/>
</dbReference>
<evidence type="ECO:0000259" key="3">
    <source>
        <dbReference type="Pfam" id="PF19305"/>
    </source>
</evidence>
<dbReference type="PANTHER" id="PTHR16943:SF8">
    <property type="entry name" value="2-METHYLCITRATE DEHYDRATASE"/>
    <property type="match status" value="1"/>
</dbReference>